<dbReference type="InterPro" id="IPR026392">
    <property type="entry name" value="Exo/Archaeosortase_dom"/>
</dbReference>
<dbReference type="Proteomes" id="UP000253383">
    <property type="component" value="Unassembled WGS sequence"/>
</dbReference>
<evidence type="ECO:0000313" key="10">
    <source>
        <dbReference type="Proteomes" id="UP000253383"/>
    </source>
</evidence>
<evidence type="ECO:0000256" key="3">
    <source>
        <dbReference type="ARBA" id="ARBA00022670"/>
    </source>
</evidence>
<evidence type="ECO:0000256" key="1">
    <source>
        <dbReference type="ARBA" id="ARBA00004651"/>
    </source>
</evidence>
<dbReference type="AlphaFoldDB" id="A0A368JRF4"/>
<feature type="transmembrane region" description="Helical" evidence="8">
    <location>
        <begin position="196"/>
        <end position="215"/>
    </location>
</feature>
<dbReference type="NCBIfam" id="TIGR04476">
    <property type="entry name" value="exosort_XrtN"/>
    <property type="match status" value="1"/>
</dbReference>
<evidence type="ECO:0000256" key="5">
    <source>
        <dbReference type="ARBA" id="ARBA00022801"/>
    </source>
</evidence>
<feature type="transmembrane region" description="Helical" evidence="8">
    <location>
        <begin position="6"/>
        <end position="23"/>
    </location>
</feature>
<keyword evidence="6 8" id="KW-1133">Transmembrane helix</keyword>
<evidence type="ECO:0000256" key="2">
    <source>
        <dbReference type="ARBA" id="ARBA00022475"/>
    </source>
</evidence>
<dbReference type="NCBIfam" id="TIGR04178">
    <property type="entry name" value="exo_archaeo"/>
    <property type="match status" value="1"/>
</dbReference>
<reference evidence="9 10" key="1">
    <citation type="submission" date="2018-07" db="EMBL/GenBank/DDBJ databases">
        <title>Genome analysis of Larkinella rosea.</title>
        <authorList>
            <person name="Zhou Z."/>
            <person name="Wang G."/>
        </authorList>
    </citation>
    <scope>NUCLEOTIDE SEQUENCE [LARGE SCALE GENOMIC DNA]</scope>
    <source>
        <strain evidence="10">zzj9</strain>
    </source>
</reference>
<protein>
    <submittedName>
        <fullName evidence="9">Exosortase N</fullName>
        <ecNumber evidence="9">3.4.22.-</ecNumber>
    </submittedName>
</protein>
<dbReference type="Pfam" id="PF09721">
    <property type="entry name" value="Exosortase_EpsH"/>
    <property type="match status" value="1"/>
</dbReference>
<organism evidence="9 10">
    <name type="scientific">Larkinella punicea</name>
    <dbReference type="NCBI Taxonomy" id="2315727"/>
    <lineage>
        <taxon>Bacteria</taxon>
        <taxon>Pseudomonadati</taxon>
        <taxon>Bacteroidota</taxon>
        <taxon>Cytophagia</taxon>
        <taxon>Cytophagales</taxon>
        <taxon>Spirosomataceae</taxon>
        <taxon>Larkinella</taxon>
    </lineage>
</organism>
<keyword evidence="2" id="KW-1003">Cell membrane</keyword>
<feature type="transmembrane region" description="Helical" evidence="8">
    <location>
        <begin position="30"/>
        <end position="50"/>
    </location>
</feature>
<name>A0A368JRF4_9BACT</name>
<dbReference type="GO" id="GO:0006508">
    <property type="term" value="P:proteolysis"/>
    <property type="evidence" value="ECO:0007669"/>
    <property type="project" value="UniProtKB-KW"/>
</dbReference>
<dbReference type="EC" id="3.4.22.-" evidence="9"/>
<evidence type="ECO:0000256" key="6">
    <source>
        <dbReference type="ARBA" id="ARBA00022989"/>
    </source>
</evidence>
<dbReference type="RefSeq" id="WP_114405406.1">
    <property type="nucleotide sequence ID" value="NZ_QOWE01000005.1"/>
</dbReference>
<feature type="transmembrane region" description="Helical" evidence="8">
    <location>
        <begin position="157"/>
        <end position="176"/>
    </location>
</feature>
<accession>A0A368JRF4</accession>
<dbReference type="EMBL" id="QOWE01000005">
    <property type="protein sequence ID" value="RCR70240.1"/>
    <property type="molecule type" value="Genomic_DNA"/>
</dbReference>
<evidence type="ECO:0000256" key="8">
    <source>
        <dbReference type="SAM" id="Phobius"/>
    </source>
</evidence>
<dbReference type="GO" id="GO:0008233">
    <property type="term" value="F:peptidase activity"/>
    <property type="evidence" value="ECO:0007669"/>
    <property type="project" value="UniProtKB-KW"/>
</dbReference>
<feature type="transmembrane region" description="Helical" evidence="8">
    <location>
        <begin position="121"/>
        <end position="145"/>
    </location>
</feature>
<keyword evidence="4 8" id="KW-0812">Transmembrane</keyword>
<gene>
    <name evidence="9" type="primary">xrtN</name>
    <name evidence="9" type="ORF">DUE52_07705</name>
</gene>
<evidence type="ECO:0000256" key="7">
    <source>
        <dbReference type="ARBA" id="ARBA00023136"/>
    </source>
</evidence>
<keyword evidence="7 8" id="KW-0472">Membrane</keyword>
<dbReference type="GO" id="GO:0005886">
    <property type="term" value="C:plasma membrane"/>
    <property type="evidence" value="ECO:0007669"/>
    <property type="project" value="UniProtKB-SubCell"/>
</dbReference>
<proteinExistence type="predicted"/>
<evidence type="ECO:0000256" key="4">
    <source>
        <dbReference type="ARBA" id="ARBA00022692"/>
    </source>
</evidence>
<comment type="caution">
    <text evidence="9">The sequence shown here is derived from an EMBL/GenBank/DDBJ whole genome shotgun (WGS) entry which is preliminary data.</text>
</comment>
<dbReference type="InterPro" id="IPR019127">
    <property type="entry name" value="Exosortase"/>
</dbReference>
<evidence type="ECO:0000313" key="9">
    <source>
        <dbReference type="EMBL" id="RCR70240.1"/>
    </source>
</evidence>
<dbReference type="OrthoDB" id="783041at2"/>
<keyword evidence="3" id="KW-0645">Protease</keyword>
<sequence>MWVFDLTFLMGLALAVYVLLTPARRRWMAVLGGLALASPGLRWLTTVFGFPIRLQLSAWVVAILQTLGADATVSGNLIRLNGVDFAIDPACMGLQMTGLSMLAGLFLVVHLENRTRMQLSFGWLVLVAVGTVALLILTNLLRILTLVVFRIAPEDPLHDLVGLACLSLYLLVPLTWGLQRLYSRVGKPLPAHSGRVWVRLAAVYGVLVLAGFGVIQRSQPVTPVAVDVPSGYVSRQLDHGFTQYSKTGSLVYVKPVRTAYSAEHSPLVCWKGSGYVFGAVAEKVIDGHRIYVGSLQRGRERLYTAWWFTNGVQQTIGQFDFRWRMLRGEPAFALVNVTVARPADLAKTVREWY</sequence>
<dbReference type="InterPro" id="IPR031006">
    <property type="entry name" value="Exosort_XrtN"/>
</dbReference>
<feature type="transmembrane region" description="Helical" evidence="8">
    <location>
        <begin position="90"/>
        <end position="109"/>
    </location>
</feature>
<comment type="subcellular location">
    <subcellularLocation>
        <location evidence="1">Cell membrane</location>
        <topology evidence="1">Multi-pass membrane protein</topology>
    </subcellularLocation>
</comment>
<keyword evidence="10" id="KW-1185">Reference proteome</keyword>
<keyword evidence="5 9" id="KW-0378">Hydrolase</keyword>